<proteinExistence type="predicted"/>
<gene>
    <name evidence="2" type="ORF">BABINDRAFT_169270</name>
</gene>
<dbReference type="STRING" id="984486.A0A1E3QI83"/>
<dbReference type="Gene3D" id="3.40.50.1820">
    <property type="entry name" value="alpha/beta hydrolase"/>
    <property type="match status" value="1"/>
</dbReference>
<dbReference type="InterPro" id="IPR029058">
    <property type="entry name" value="AB_hydrolase_fold"/>
</dbReference>
<keyword evidence="3" id="KW-1185">Reference proteome</keyword>
<name>A0A1E3QI83_9ASCO</name>
<dbReference type="SUPFAM" id="SSF53474">
    <property type="entry name" value="alpha/beta-Hydrolases"/>
    <property type="match status" value="1"/>
</dbReference>
<dbReference type="PANTHER" id="PTHR17630:SF44">
    <property type="entry name" value="PROTEIN AIM2"/>
    <property type="match status" value="1"/>
</dbReference>
<dbReference type="AlphaFoldDB" id="A0A1E3QI83"/>
<dbReference type="RefSeq" id="XP_018982734.1">
    <property type="nucleotide sequence ID" value="XM_019130645.1"/>
</dbReference>
<accession>A0A1E3QI83</accession>
<feature type="domain" description="Dienelactone hydrolase" evidence="1">
    <location>
        <begin position="38"/>
        <end position="240"/>
    </location>
</feature>
<evidence type="ECO:0000313" key="2">
    <source>
        <dbReference type="EMBL" id="ODQ77406.1"/>
    </source>
</evidence>
<evidence type="ECO:0000313" key="3">
    <source>
        <dbReference type="Proteomes" id="UP000094336"/>
    </source>
</evidence>
<dbReference type="PANTHER" id="PTHR17630">
    <property type="entry name" value="DIENELACTONE HYDROLASE"/>
    <property type="match status" value="1"/>
</dbReference>
<dbReference type="EMBL" id="KV454441">
    <property type="protein sequence ID" value="ODQ77406.1"/>
    <property type="molecule type" value="Genomic_DNA"/>
</dbReference>
<dbReference type="GeneID" id="30148498"/>
<organism evidence="2 3">
    <name type="scientific">Babjeviella inositovora NRRL Y-12698</name>
    <dbReference type="NCBI Taxonomy" id="984486"/>
    <lineage>
        <taxon>Eukaryota</taxon>
        <taxon>Fungi</taxon>
        <taxon>Dikarya</taxon>
        <taxon>Ascomycota</taxon>
        <taxon>Saccharomycotina</taxon>
        <taxon>Pichiomycetes</taxon>
        <taxon>Serinales incertae sedis</taxon>
        <taxon>Babjeviella</taxon>
    </lineage>
</organism>
<dbReference type="Pfam" id="PF01738">
    <property type="entry name" value="DLH"/>
    <property type="match status" value="1"/>
</dbReference>
<dbReference type="InterPro" id="IPR002925">
    <property type="entry name" value="Dienelactn_hydro"/>
</dbReference>
<protein>
    <recommendedName>
        <fullName evidence="1">Dienelactone hydrolase domain-containing protein</fullName>
    </recommendedName>
</protein>
<dbReference type="Proteomes" id="UP000094336">
    <property type="component" value="Unassembled WGS sequence"/>
</dbReference>
<dbReference type="OrthoDB" id="17560at2759"/>
<dbReference type="GO" id="GO:0016787">
    <property type="term" value="F:hydrolase activity"/>
    <property type="evidence" value="ECO:0007669"/>
    <property type="project" value="InterPro"/>
</dbReference>
<sequence>MASKTFGSCCFKTTLHEGTPIGKHEQLFGSKTYIVGENKGKIIVILTDVFGNSYLNNKLIADELSRNGYCVVMPDLFGGDDADLTQPNAFAALQPWLAKHQKLTPGIVDSFLQQLRAEWKPSFVGGIGHCYGAKYVVQHMTTTGEFDAGALAHPTNITVEEVEACDKPLLINAAETDRIFPEELRRKTEDILKANKNVYETVIFGGVTHGFAVRCDPSVPAQRYAKEKTLCDQVMWFNNFSA</sequence>
<evidence type="ECO:0000259" key="1">
    <source>
        <dbReference type="Pfam" id="PF01738"/>
    </source>
</evidence>
<reference evidence="3" key="1">
    <citation type="submission" date="2016-05" db="EMBL/GenBank/DDBJ databases">
        <title>Comparative genomics of biotechnologically important yeasts.</title>
        <authorList>
            <consortium name="DOE Joint Genome Institute"/>
            <person name="Riley R."/>
            <person name="Haridas S."/>
            <person name="Wolfe K.H."/>
            <person name="Lopes M.R."/>
            <person name="Hittinger C.T."/>
            <person name="Goker M."/>
            <person name="Salamov A."/>
            <person name="Wisecaver J."/>
            <person name="Long T.M."/>
            <person name="Aerts A.L."/>
            <person name="Barry K."/>
            <person name="Choi C."/>
            <person name="Clum A."/>
            <person name="Coughlan A.Y."/>
            <person name="Deshpande S."/>
            <person name="Douglass A.P."/>
            <person name="Hanson S.J."/>
            <person name="Klenk H.-P."/>
            <person name="Labutti K."/>
            <person name="Lapidus A."/>
            <person name="Lindquist E."/>
            <person name="Lipzen A."/>
            <person name="Meier-Kolthoff J.P."/>
            <person name="Ohm R.A."/>
            <person name="Otillar R.P."/>
            <person name="Pangilinan J."/>
            <person name="Peng Y."/>
            <person name="Rokas A."/>
            <person name="Rosa C.A."/>
            <person name="Scheuner C."/>
            <person name="Sibirny A.A."/>
            <person name="Slot J.C."/>
            <person name="Stielow J.B."/>
            <person name="Sun H."/>
            <person name="Kurtzman C.P."/>
            <person name="Blackwell M."/>
            <person name="Grigoriev I.V."/>
            <person name="Jeffries T.W."/>
        </authorList>
    </citation>
    <scope>NUCLEOTIDE SEQUENCE [LARGE SCALE GENOMIC DNA]</scope>
    <source>
        <strain evidence="3">NRRL Y-12698</strain>
    </source>
</reference>